<dbReference type="Gene3D" id="1.10.10.10">
    <property type="entry name" value="Winged helix-like DNA-binding domain superfamily/Winged helix DNA-binding domain"/>
    <property type="match status" value="1"/>
</dbReference>
<dbReference type="PANTHER" id="PTHR30537">
    <property type="entry name" value="HTH-TYPE TRANSCRIPTIONAL REGULATOR"/>
    <property type="match status" value="1"/>
</dbReference>
<evidence type="ECO:0000256" key="2">
    <source>
        <dbReference type="ARBA" id="ARBA00023015"/>
    </source>
</evidence>
<keyword evidence="7" id="KW-1185">Reference proteome</keyword>
<evidence type="ECO:0000256" key="3">
    <source>
        <dbReference type="ARBA" id="ARBA00023125"/>
    </source>
</evidence>
<dbReference type="Pfam" id="PF00126">
    <property type="entry name" value="HTH_1"/>
    <property type="match status" value="1"/>
</dbReference>
<dbReference type="InterPro" id="IPR000847">
    <property type="entry name" value="LysR_HTH_N"/>
</dbReference>
<accession>A0ABV0CZA1</accession>
<dbReference type="Proteomes" id="UP001484535">
    <property type="component" value="Unassembled WGS sequence"/>
</dbReference>
<dbReference type="InterPro" id="IPR036388">
    <property type="entry name" value="WH-like_DNA-bd_sf"/>
</dbReference>
<keyword evidence="4" id="KW-0804">Transcription</keyword>
<dbReference type="CDD" id="cd08474">
    <property type="entry name" value="PBP2_CrgA_like_5"/>
    <property type="match status" value="1"/>
</dbReference>
<dbReference type="SUPFAM" id="SSF46785">
    <property type="entry name" value="Winged helix' DNA-binding domain"/>
    <property type="match status" value="1"/>
</dbReference>
<evidence type="ECO:0000256" key="4">
    <source>
        <dbReference type="ARBA" id="ARBA00023163"/>
    </source>
</evidence>
<feature type="domain" description="HTH lysR-type" evidence="5">
    <location>
        <begin position="3"/>
        <end position="60"/>
    </location>
</feature>
<dbReference type="Pfam" id="PF03466">
    <property type="entry name" value="LysR_substrate"/>
    <property type="match status" value="1"/>
</dbReference>
<dbReference type="Gene3D" id="3.40.190.290">
    <property type="match status" value="1"/>
</dbReference>
<dbReference type="PROSITE" id="PS50931">
    <property type="entry name" value="HTH_LYSR"/>
    <property type="match status" value="1"/>
</dbReference>
<dbReference type="PANTHER" id="PTHR30537:SF5">
    <property type="entry name" value="HTH-TYPE TRANSCRIPTIONAL ACTIVATOR TTDR-RELATED"/>
    <property type="match status" value="1"/>
</dbReference>
<comment type="caution">
    <text evidence="6">The sequence shown here is derived from an EMBL/GenBank/DDBJ whole genome shotgun (WGS) entry which is preliminary data.</text>
</comment>
<reference evidence="6 7" key="1">
    <citation type="submission" date="2024-05" db="EMBL/GenBank/DDBJ databases">
        <authorList>
            <person name="Park S."/>
        </authorList>
    </citation>
    <scope>NUCLEOTIDE SEQUENCE [LARGE SCALE GENOMIC DNA]</scope>
    <source>
        <strain evidence="6 7">DGU5</strain>
    </source>
</reference>
<dbReference type="InterPro" id="IPR058163">
    <property type="entry name" value="LysR-type_TF_proteobact-type"/>
</dbReference>
<organism evidence="6 7">
    <name type="scientific">Aurantiacibacter flavus</name>
    <dbReference type="NCBI Taxonomy" id="3145232"/>
    <lineage>
        <taxon>Bacteria</taxon>
        <taxon>Pseudomonadati</taxon>
        <taxon>Pseudomonadota</taxon>
        <taxon>Alphaproteobacteria</taxon>
        <taxon>Sphingomonadales</taxon>
        <taxon>Erythrobacteraceae</taxon>
        <taxon>Aurantiacibacter</taxon>
    </lineage>
</organism>
<keyword evidence="2" id="KW-0805">Transcription regulation</keyword>
<proteinExistence type="inferred from homology"/>
<gene>
    <name evidence="6" type="ORF">ABDJ38_13525</name>
</gene>
<sequence length="299" mass="32224">MTVDLNALAIVAAVARARSFSAAANELGVTRSAVSQAVRKVEDALGTAILRRTTRSVSLTDAGEALLDRVAPALIEIAVATQAAAAHEQPAGLLRVAVSSIAESFLSGDLLATFMAAHPKVRVDVLVTDAEFDIVDAGFDAGVRLGEVIERDMIAVPVSTEQRQIVVAAPDYLAAAGIPHHPRELTAHRCIGWRPAVGAAPYRWEFSENGHDFAVAVEPEMTTNDMELMVNMAKAGAGLTIGMAETFAPALERGELQSVLDRFCPPLPGFFLFYPNRRHLPLKLRALLDHARHWRHSRD</sequence>
<protein>
    <submittedName>
        <fullName evidence="6">LysR family transcriptional regulator</fullName>
    </submittedName>
</protein>
<evidence type="ECO:0000259" key="5">
    <source>
        <dbReference type="PROSITE" id="PS50931"/>
    </source>
</evidence>
<dbReference type="EMBL" id="JBDLBR010000004">
    <property type="protein sequence ID" value="MEN7538197.1"/>
    <property type="molecule type" value="Genomic_DNA"/>
</dbReference>
<evidence type="ECO:0000256" key="1">
    <source>
        <dbReference type="ARBA" id="ARBA00009437"/>
    </source>
</evidence>
<comment type="similarity">
    <text evidence="1">Belongs to the LysR transcriptional regulatory family.</text>
</comment>
<keyword evidence="3" id="KW-0238">DNA-binding</keyword>
<evidence type="ECO:0000313" key="6">
    <source>
        <dbReference type="EMBL" id="MEN7538197.1"/>
    </source>
</evidence>
<dbReference type="RefSeq" id="WP_346785648.1">
    <property type="nucleotide sequence ID" value="NZ_JBDLBR010000004.1"/>
</dbReference>
<dbReference type="InterPro" id="IPR036390">
    <property type="entry name" value="WH_DNA-bd_sf"/>
</dbReference>
<name>A0ABV0CZA1_9SPHN</name>
<dbReference type="SUPFAM" id="SSF53850">
    <property type="entry name" value="Periplasmic binding protein-like II"/>
    <property type="match status" value="1"/>
</dbReference>
<dbReference type="InterPro" id="IPR005119">
    <property type="entry name" value="LysR_subst-bd"/>
</dbReference>
<evidence type="ECO:0000313" key="7">
    <source>
        <dbReference type="Proteomes" id="UP001484535"/>
    </source>
</evidence>